<feature type="repeat" description="WD" evidence="3">
    <location>
        <begin position="734"/>
        <end position="766"/>
    </location>
</feature>
<proteinExistence type="predicted"/>
<organism evidence="5 6">
    <name type="scientific">Neocallimastix californiae</name>
    <dbReference type="NCBI Taxonomy" id="1754190"/>
    <lineage>
        <taxon>Eukaryota</taxon>
        <taxon>Fungi</taxon>
        <taxon>Fungi incertae sedis</taxon>
        <taxon>Chytridiomycota</taxon>
        <taxon>Chytridiomycota incertae sedis</taxon>
        <taxon>Neocallimastigomycetes</taxon>
        <taxon>Neocallimastigales</taxon>
        <taxon>Neocallimastigaceae</taxon>
        <taxon>Neocallimastix</taxon>
    </lineage>
</organism>
<dbReference type="PROSITE" id="PS00678">
    <property type="entry name" value="WD_REPEATS_1"/>
    <property type="match status" value="1"/>
</dbReference>
<dbReference type="InterPro" id="IPR036322">
    <property type="entry name" value="WD40_repeat_dom_sf"/>
</dbReference>
<feature type="repeat" description="WD" evidence="3">
    <location>
        <begin position="189"/>
        <end position="225"/>
    </location>
</feature>
<keyword evidence="6" id="KW-1185">Reference proteome</keyword>
<dbReference type="InterPro" id="IPR019775">
    <property type="entry name" value="WD40_repeat_CS"/>
</dbReference>
<keyword evidence="2" id="KW-0677">Repeat</keyword>
<dbReference type="OrthoDB" id="6262491at2759"/>
<feature type="repeat" description="WD" evidence="3">
    <location>
        <begin position="650"/>
        <end position="681"/>
    </location>
</feature>
<evidence type="ECO:0000256" key="4">
    <source>
        <dbReference type="SAM" id="MobiDB-lite"/>
    </source>
</evidence>
<feature type="repeat" description="WD" evidence="3">
    <location>
        <begin position="10"/>
        <end position="51"/>
    </location>
</feature>
<dbReference type="PANTHER" id="PTHR19848">
    <property type="entry name" value="WD40 REPEAT PROTEIN"/>
    <property type="match status" value="1"/>
</dbReference>
<evidence type="ECO:0000313" key="6">
    <source>
        <dbReference type="Proteomes" id="UP000193920"/>
    </source>
</evidence>
<dbReference type="InterPro" id="IPR015943">
    <property type="entry name" value="WD40/YVTN_repeat-like_dom_sf"/>
</dbReference>
<dbReference type="Pfam" id="PF00400">
    <property type="entry name" value="WD40"/>
    <property type="match status" value="5"/>
</dbReference>
<dbReference type="PROSITE" id="PS50082">
    <property type="entry name" value="WD_REPEATS_2"/>
    <property type="match status" value="4"/>
</dbReference>
<comment type="caution">
    <text evidence="5">The sequence shown here is derived from an EMBL/GenBank/DDBJ whole genome shotgun (WGS) entry which is preliminary data.</text>
</comment>
<dbReference type="GO" id="GO:0005730">
    <property type="term" value="C:nucleolus"/>
    <property type="evidence" value="ECO:0007669"/>
    <property type="project" value="UniProtKB-SubCell"/>
</dbReference>
<reference evidence="5 6" key="1">
    <citation type="submission" date="2016-08" db="EMBL/GenBank/DDBJ databases">
        <title>A Parts List for Fungal Cellulosomes Revealed by Comparative Genomics.</title>
        <authorList>
            <consortium name="DOE Joint Genome Institute"/>
            <person name="Haitjema C.H."/>
            <person name="Gilmore S.P."/>
            <person name="Henske J.K."/>
            <person name="Solomon K.V."/>
            <person name="De Groot R."/>
            <person name="Kuo A."/>
            <person name="Mondo S.J."/>
            <person name="Salamov A.A."/>
            <person name="Labutti K."/>
            <person name="Zhao Z."/>
            <person name="Chiniquy J."/>
            <person name="Barry K."/>
            <person name="Brewer H.M."/>
            <person name="Purvine S.O."/>
            <person name="Wright A.T."/>
            <person name="Boxma B."/>
            <person name="Van Alen T."/>
            <person name="Hackstein J.H."/>
            <person name="Baker S.E."/>
            <person name="Grigoriev I.V."/>
            <person name="O'Malley M.A."/>
        </authorList>
    </citation>
    <scope>NUCLEOTIDE SEQUENCE [LARGE SCALE GENOMIC DNA]</scope>
    <source>
        <strain evidence="5 6">G1</strain>
    </source>
</reference>
<dbReference type="InterPro" id="IPR001680">
    <property type="entry name" value="WD40_rpt"/>
</dbReference>
<dbReference type="PRINTS" id="PR00320">
    <property type="entry name" value="GPROTEINBRPT"/>
</dbReference>
<dbReference type="GO" id="GO:0000027">
    <property type="term" value="P:ribosomal large subunit assembly"/>
    <property type="evidence" value="ECO:0007669"/>
    <property type="project" value="TreeGrafter"/>
</dbReference>
<dbReference type="AlphaFoldDB" id="A0A1Y2FPF3"/>
<name>A0A1Y2FPF3_9FUNG</name>
<evidence type="ECO:0000256" key="1">
    <source>
        <dbReference type="ARBA" id="ARBA00022574"/>
    </source>
</evidence>
<feature type="region of interest" description="Disordered" evidence="4">
    <location>
        <begin position="381"/>
        <end position="401"/>
    </location>
</feature>
<evidence type="ECO:0000313" key="5">
    <source>
        <dbReference type="EMBL" id="ORY84595.1"/>
    </source>
</evidence>
<dbReference type="SUPFAM" id="SSF50978">
    <property type="entry name" value="WD40 repeat-like"/>
    <property type="match status" value="2"/>
</dbReference>
<accession>A0A1Y2FPF3</accession>
<sequence length="838" mass="95546">MAMEYRSSINEAHATPITAIEFNPFRREIFTGAEDGSIRVWELDSGKMLYNFNEHVGFVTQLLFCKELKVMFSVSIDGQIIVWGPTNKPIQKISTREPIYCLEYNSRRQQLLCGYKGRVRAFHVFSPEDGQSSEVIERKAVSCCEHKDIVSCIITCEGRFYSAGYDRKIVIYDTPHHGKIKLKVVHVINNAHDAAISCMIYGKNSDNSWIITGSFDRTVKLWSLDGNILQNFNGFNNTITSVCYVPPTQTLWLTANSTAPIIWDPKGGINVSDFVTTSLPSSFAGHFKKLFYVPEGNHIFGTTNNRSIVIWKYNSAASISTLKGHSDIIETLTYTEKDPLLIYSGGASSEIQRWERLQLNTFMYSHDTVCFLKDINKAKNKEKNEDKNKNNNNNKKKFDKPKLKSVRRRFSQIMNSLPSSDFPGSKTINNLESMMFPENIEITKLDKDFMEEAIEKKERKRQIKIKPSCLKLIYVDDYDYLISGYEDSRIIVWEYNDESLKIPINIPDKDKTKKDAKDATTLTLQDVSAIATNDNVTNRVSGLSIKYVFDKHKGSISGLVTVNYDNTYYLISTGFDRRICVWNLTTGKFQDILRIAGQPKEKEELAADDVITDIDYNPNRNEYAYSSADHMIYLRKFSPKGDEMPLQAVLQGHEEEVKQIKWNDIHKLWISGSDDRTIRIWPETGIPCLKVINNIGIVTALCMDTLNGCIISGGNDHIIRIYDPKKNFENVQKHCGHQDEIKAIIHIPARNHYVSASWDGSIRVWNAFTPKSRSLQNQTLKNIDRVNSNVSTTDDNIYGTNSSLSLKKINSVVQSQNISIQGFNKSIINETHKMSKSY</sequence>
<dbReference type="PANTHER" id="PTHR19848:SF8">
    <property type="entry name" value="F-BOX AND WD REPEAT DOMAIN CONTAINING 7"/>
    <property type="match status" value="1"/>
</dbReference>
<dbReference type="Gene3D" id="2.130.10.10">
    <property type="entry name" value="YVTN repeat-like/Quinoprotein amine dehydrogenase"/>
    <property type="match status" value="3"/>
</dbReference>
<dbReference type="EMBL" id="MCOG01000005">
    <property type="protein sequence ID" value="ORY84595.1"/>
    <property type="molecule type" value="Genomic_DNA"/>
</dbReference>
<gene>
    <name evidence="5" type="ORF">LY90DRAFT_663609</name>
</gene>
<keyword evidence="1 3" id="KW-0853">WD repeat</keyword>
<protein>
    <submittedName>
        <fullName evidence="5">WD40 repeat-like protein</fullName>
    </submittedName>
</protein>
<evidence type="ECO:0000256" key="3">
    <source>
        <dbReference type="PROSITE-ProRule" id="PRU00221"/>
    </source>
</evidence>
<dbReference type="PROSITE" id="PS50294">
    <property type="entry name" value="WD_REPEATS_REGION"/>
    <property type="match status" value="4"/>
</dbReference>
<dbReference type="SMART" id="SM00320">
    <property type="entry name" value="WD40"/>
    <property type="match status" value="14"/>
</dbReference>
<evidence type="ECO:0000256" key="2">
    <source>
        <dbReference type="ARBA" id="ARBA00022737"/>
    </source>
</evidence>
<dbReference type="Proteomes" id="UP000193920">
    <property type="component" value="Unassembled WGS sequence"/>
</dbReference>
<dbReference type="InterPro" id="IPR020472">
    <property type="entry name" value="WD40_PAC1"/>
</dbReference>
<dbReference type="STRING" id="1754190.A0A1Y2FPF3"/>